<name>A0A1M4UMX7_9GAMM</name>
<sequence length="148" mass="16895">MKSMKKDSSKSEIDSNLVEEARKTLIGAKDWFLEDVALMTAYWHDKMGYTEAWVDANWHYVLDESHELVEELDEKEDTALLWLINHANNNPVPLEECHVVGTVVEPGSYHCMSCGHDNVIETKQALAPCEICHYGLMSTHDDQTNKTE</sequence>
<evidence type="ECO:0008006" key="3">
    <source>
        <dbReference type="Google" id="ProtNLM"/>
    </source>
</evidence>
<organism evidence="1 2">
    <name type="scientific">Marinomonas polaris DSM 16579</name>
    <dbReference type="NCBI Taxonomy" id="1122206"/>
    <lineage>
        <taxon>Bacteria</taxon>
        <taxon>Pseudomonadati</taxon>
        <taxon>Pseudomonadota</taxon>
        <taxon>Gammaproteobacteria</taxon>
        <taxon>Oceanospirillales</taxon>
        <taxon>Oceanospirillaceae</taxon>
        <taxon>Marinomonas</taxon>
    </lineage>
</organism>
<evidence type="ECO:0000313" key="2">
    <source>
        <dbReference type="Proteomes" id="UP000184517"/>
    </source>
</evidence>
<proteinExistence type="predicted"/>
<dbReference type="STRING" id="1122206.SAMN02745753_00446"/>
<reference evidence="2" key="1">
    <citation type="submission" date="2016-11" db="EMBL/GenBank/DDBJ databases">
        <authorList>
            <person name="Varghese N."/>
            <person name="Submissions S."/>
        </authorList>
    </citation>
    <scope>NUCLEOTIDE SEQUENCE [LARGE SCALE GENOMIC DNA]</scope>
    <source>
        <strain evidence="2">DSM 16579</strain>
    </source>
</reference>
<dbReference type="EMBL" id="FQVF01000003">
    <property type="protein sequence ID" value="SHE58079.1"/>
    <property type="molecule type" value="Genomic_DNA"/>
</dbReference>
<dbReference type="RefSeq" id="WP_084122097.1">
    <property type="nucleotide sequence ID" value="NZ_FQVF01000003.1"/>
</dbReference>
<accession>A0A1M4UMX7</accession>
<gene>
    <name evidence="1" type="ORF">SAMN02745753_00446</name>
</gene>
<protein>
    <recommendedName>
        <fullName evidence="3">Zinc-ribbon containing domain-containing protein</fullName>
    </recommendedName>
</protein>
<keyword evidence="2" id="KW-1185">Reference proteome</keyword>
<evidence type="ECO:0000313" key="1">
    <source>
        <dbReference type="EMBL" id="SHE58079.1"/>
    </source>
</evidence>
<dbReference type="Proteomes" id="UP000184517">
    <property type="component" value="Unassembled WGS sequence"/>
</dbReference>
<dbReference type="OrthoDB" id="6104554at2"/>
<dbReference type="AlphaFoldDB" id="A0A1M4UMX7"/>